<reference evidence="10" key="1">
    <citation type="journal article" date="2018" name="Gigascience">
        <title>Genome assembly of the Pink Ipe (Handroanthus impetiginosus, Bignoniaceae), a highly valued, ecologically keystone Neotropical timber forest tree.</title>
        <authorList>
            <person name="Silva-Junior O.B."/>
            <person name="Grattapaglia D."/>
            <person name="Novaes E."/>
            <person name="Collevatti R.G."/>
        </authorList>
    </citation>
    <scope>NUCLEOTIDE SEQUENCE [LARGE SCALE GENOMIC DNA]</scope>
    <source>
        <strain evidence="10">cv. UFG-1</strain>
    </source>
</reference>
<evidence type="ECO:0000313" key="10">
    <source>
        <dbReference type="Proteomes" id="UP000231279"/>
    </source>
</evidence>
<dbReference type="SUPFAM" id="SSF90229">
    <property type="entry name" value="CCCH zinc finger"/>
    <property type="match status" value="2"/>
</dbReference>
<dbReference type="Proteomes" id="UP000231279">
    <property type="component" value="Unassembled WGS sequence"/>
</dbReference>
<keyword evidence="10" id="KW-1185">Reference proteome</keyword>
<proteinExistence type="predicted"/>
<dbReference type="SMART" id="SM00356">
    <property type="entry name" value="ZnF_C3H1"/>
    <property type="match status" value="2"/>
</dbReference>
<dbReference type="EMBL" id="NKXS01002867">
    <property type="protein sequence ID" value="PIN11757.1"/>
    <property type="molecule type" value="Genomic_DNA"/>
</dbReference>
<feature type="region of interest" description="Disordered" evidence="7">
    <location>
        <begin position="190"/>
        <end position="216"/>
    </location>
</feature>
<dbReference type="GO" id="GO:0003729">
    <property type="term" value="F:mRNA binding"/>
    <property type="evidence" value="ECO:0007669"/>
    <property type="project" value="InterPro"/>
</dbReference>
<gene>
    <name evidence="9" type="ORF">CDL12_15637</name>
</gene>
<dbReference type="Gene3D" id="4.10.1000.10">
    <property type="entry name" value="Zinc finger, CCCH-type"/>
    <property type="match status" value="2"/>
</dbReference>
<keyword evidence="6" id="KW-0175">Coiled coil</keyword>
<evidence type="ECO:0000259" key="8">
    <source>
        <dbReference type="PROSITE" id="PS50103"/>
    </source>
</evidence>
<keyword evidence="4 5" id="KW-0862">Zinc</keyword>
<feature type="zinc finger region" description="C3H1-type" evidence="5">
    <location>
        <begin position="240"/>
        <end position="268"/>
    </location>
</feature>
<evidence type="ECO:0000256" key="4">
    <source>
        <dbReference type="ARBA" id="ARBA00022833"/>
    </source>
</evidence>
<evidence type="ECO:0000256" key="7">
    <source>
        <dbReference type="SAM" id="MobiDB-lite"/>
    </source>
</evidence>
<feature type="compositionally biased region" description="Basic and acidic residues" evidence="7">
    <location>
        <begin position="165"/>
        <end position="177"/>
    </location>
</feature>
<dbReference type="Pfam" id="PF00642">
    <property type="entry name" value="zf-CCCH"/>
    <property type="match status" value="1"/>
</dbReference>
<dbReference type="InterPro" id="IPR045877">
    <property type="entry name" value="ZFP36-like"/>
</dbReference>
<dbReference type="OrthoDB" id="410307at2759"/>
<feature type="domain" description="C3H1-type" evidence="8">
    <location>
        <begin position="278"/>
        <end position="306"/>
    </location>
</feature>
<dbReference type="AlphaFoldDB" id="A0A2G9H2J8"/>
<evidence type="ECO:0000256" key="6">
    <source>
        <dbReference type="SAM" id="Coils"/>
    </source>
</evidence>
<feature type="domain" description="C3H1-type" evidence="8">
    <location>
        <begin position="240"/>
        <end position="268"/>
    </location>
</feature>
<dbReference type="PROSITE" id="PS50103">
    <property type="entry name" value="ZF_C3H1"/>
    <property type="match status" value="2"/>
</dbReference>
<evidence type="ECO:0000256" key="5">
    <source>
        <dbReference type="PROSITE-ProRule" id="PRU00723"/>
    </source>
</evidence>
<evidence type="ECO:0000313" key="9">
    <source>
        <dbReference type="EMBL" id="PIN11757.1"/>
    </source>
</evidence>
<dbReference type="FunFam" id="4.10.1000.10:FF:000002">
    <property type="entry name" value="Zinc finger protein 36, C3H1 type-like 1"/>
    <property type="match status" value="1"/>
</dbReference>
<organism evidence="9 10">
    <name type="scientific">Handroanthus impetiginosus</name>
    <dbReference type="NCBI Taxonomy" id="429701"/>
    <lineage>
        <taxon>Eukaryota</taxon>
        <taxon>Viridiplantae</taxon>
        <taxon>Streptophyta</taxon>
        <taxon>Embryophyta</taxon>
        <taxon>Tracheophyta</taxon>
        <taxon>Spermatophyta</taxon>
        <taxon>Magnoliopsida</taxon>
        <taxon>eudicotyledons</taxon>
        <taxon>Gunneridae</taxon>
        <taxon>Pentapetalae</taxon>
        <taxon>asterids</taxon>
        <taxon>lamiids</taxon>
        <taxon>Lamiales</taxon>
        <taxon>Bignoniaceae</taxon>
        <taxon>Crescentiina</taxon>
        <taxon>Tabebuia alliance</taxon>
        <taxon>Handroanthus</taxon>
    </lineage>
</organism>
<sequence length="318" mass="35639">MQKENISYNAFTAISAAGKSSASAEAPLHLISSINPFTSPTYVTSDAPFYTSLFHKSSSDSPSETASFDDGDTDGQVHEGSCILEYQQLYNRYTLCLAQLNDSIEEVDALRRENESLRLTNADLSRRLVFLFSRDRLFSDFNGLNVAPHSAAAPRAAHLTTTHPLTEHNRGEPRSTERVLSLPKSISVRSSGYPKMTRPGHGTTGHKAVSQGAAESERVYVPMSKKEKEALEFDAYDQGMFKTELCNKWQETGACPYGENCQFAHGINELRPVIRHPRYKTEVCRMVMAGEICPYGHRCHFRHTLTEKERLMAVQPRR</sequence>
<evidence type="ECO:0000256" key="3">
    <source>
        <dbReference type="ARBA" id="ARBA00022771"/>
    </source>
</evidence>
<name>A0A2G9H2J8_9LAMI</name>
<keyword evidence="3 5" id="KW-0863">Zinc-finger</keyword>
<keyword evidence="1 5" id="KW-0479">Metal-binding</keyword>
<keyword evidence="2" id="KW-0677">Repeat</keyword>
<evidence type="ECO:0000256" key="2">
    <source>
        <dbReference type="ARBA" id="ARBA00022737"/>
    </source>
</evidence>
<feature type="region of interest" description="Disordered" evidence="7">
    <location>
        <begin position="162"/>
        <end position="181"/>
    </location>
</feature>
<protein>
    <recommendedName>
        <fullName evidence="8">C3H1-type domain-containing protein</fullName>
    </recommendedName>
</protein>
<dbReference type="FunFam" id="4.10.1000.10:FF:000001">
    <property type="entry name" value="zinc finger CCCH domain-containing protein 15-like"/>
    <property type="match status" value="1"/>
</dbReference>
<dbReference type="InterPro" id="IPR000571">
    <property type="entry name" value="Znf_CCCH"/>
</dbReference>
<dbReference type="STRING" id="429701.A0A2G9H2J8"/>
<dbReference type="InterPro" id="IPR036855">
    <property type="entry name" value="Znf_CCCH_sf"/>
</dbReference>
<accession>A0A2G9H2J8</accession>
<dbReference type="GO" id="GO:0008270">
    <property type="term" value="F:zinc ion binding"/>
    <property type="evidence" value="ECO:0007669"/>
    <property type="project" value="UniProtKB-KW"/>
</dbReference>
<dbReference type="PANTHER" id="PTHR12547">
    <property type="entry name" value="CCCH ZINC FINGER/TIS11-RELATED"/>
    <property type="match status" value="1"/>
</dbReference>
<dbReference type="PANTHER" id="PTHR12547:SF162">
    <property type="entry name" value="ZINC FINGER CCCH DOMAIN-CONTAINING PROTEIN 15"/>
    <property type="match status" value="1"/>
</dbReference>
<feature type="coiled-coil region" evidence="6">
    <location>
        <begin position="100"/>
        <end position="127"/>
    </location>
</feature>
<evidence type="ECO:0000256" key="1">
    <source>
        <dbReference type="ARBA" id="ARBA00022723"/>
    </source>
</evidence>
<feature type="zinc finger region" description="C3H1-type" evidence="5">
    <location>
        <begin position="278"/>
        <end position="306"/>
    </location>
</feature>
<comment type="caution">
    <text evidence="9">The sequence shown here is derived from an EMBL/GenBank/DDBJ whole genome shotgun (WGS) entry which is preliminary data.</text>
</comment>